<reference evidence="2 3" key="1">
    <citation type="submission" date="2019-04" db="EMBL/GenBank/DDBJ databases">
        <authorList>
            <person name="Hwang J.C."/>
        </authorList>
    </citation>
    <scope>NUCLEOTIDE SEQUENCE [LARGE SCALE GENOMIC DNA]</scope>
    <source>
        <strain evidence="2 3">IMCC35002</strain>
    </source>
</reference>
<keyword evidence="1" id="KW-0812">Transmembrane</keyword>
<organism evidence="2 3">
    <name type="scientific">Ferrimonas aestuarii</name>
    <dbReference type="NCBI Taxonomy" id="2569539"/>
    <lineage>
        <taxon>Bacteria</taxon>
        <taxon>Pseudomonadati</taxon>
        <taxon>Pseudomonadota</taxon>
        <taxon>Gammaproteobacteria</taxon>
        <taxon>Alteromonadales</taxon>
        <taxon>Ferrimonadaceae</taxon>
        <taxon>Ferrimonas</taxon>
    </lineage>
</organism>
<name>A0A4U1BMJ8_9GAMM</name>
<sequence length="251" mass="28138">MDIKILSVILGAVLGGLISSTGYLFREKRELKEKVNESLFQLLDVWSLVAMLKFSNSDSFLNQLIEEIKIRFPAESIEDKEKKLIKQGMVKSIPMMMGNRESLDGHSLKAYKSSVKELAGIYPMLAFDLNKNDMLINLLSYIDTIASEKISSDEEEALLSNVKGFMFNEALNDLEVGLLKLAKLSGRSTTKDVGHRIARINKRFGKLPSSAFDEYIENVIAPLVQHHYNSLGIENPNIVKSEPNKLLKSDG</sequence>
<gene>
    <name evidence="2" type="ORF">FCL42_16135</name>
</gene>
<dbReference type="EMBL" id="SWCJ01000015">
    <property type="protein sequence ID" value="TKB51947.1"/>
    <property type="molecule type" value="Genomic_DNA"/>
</dbReference>
<dbReference type="OrthoDB" id="7064568at2"/>
<evidence type="ECO:0000313" key="2">
    <source>
        <dbReference type="EMBL" id="TKB51947.1"/>
    </source>
</evidence>
<feature type="transmembrane region" description="Helical" evidence="1">
    <location>
        <begin position="6"/>
        <end position="25"/>
    </location>
</feature>
<evidence type="ECO:0000313" key="3">
    <source>
        <dbReference type="Proteomes" id="UP000305675"/>
    </source>
</evidence>
<dbReference type="AlphaFoldDB" id="A0A4U1BMJ8"/>
<accession>A0A4U1BMJ8</accession>
<comment type="caution">
    <text evidence="2">The sequence shown here is derived from an EMBL/GenBank/DDBJ whole genome shotgun (WGS) entry which is preliminary data.</text>
</comment>
<proteinExistence type="predicted"/>
<dbReference type="RefSeq" id="WP_136864461.1">
    <property type="nucleotide sequence ID" value="NZ_SWCJ01000015.1"/>
</dbReference>
<keyword evidence="1" id="KW-0472">Membrane</keyword>
<keyword evidence="1" id="KW-1133">Transmembrane helix</keyword>
<keyword evidence="3" id="KW-1185">Reference proteome</keyword>
<evidence type="ECO:0000256" key="1">
    <source>
        <dbReference type="SAM" id="Phobius"/>
    </source>
</evidence>
<protein>
    <submittedName>
        <fullName evidence="2">Uncharacterized protein</fullName>
    </submittedName>
</protein>
<dbReference type="Proteomes" id="UP000305675">
    <property type="component" value="Unassembled WGS sequence"/>
</dbReference>